<comment type="subcellular location">
    <subcellularLocation>
        <location evidence="1">Membrane</location>
    </subcellularLocation>
</comment>
<name>A0A158QJ74_RODNA</name>
<dbReference type="WBParaSite" id="HNAJ_0001112801-mRNA-1">
    <property type="protein sequence ID" value="HNAJ_0001112801-mRNA-1"/>
    <property type="gene ID" value="HNAJ_0001112801"/>
</dbReference>
<sequence>LKEKAEMALHIAGRWEQIDQSSSALSTYTTVHSELNTSELSNAVRSRSMTQITRPTALTSEDGMKGASKDQTSTMTRSFGRLELNRTQHRHHHHSKRKTISTSNHHLTETQESPIFDDDGSSQSPSFTSASLSNASSSKRFQGSEFSPTFRVQLKRGPRGFGFSIAGGIDQEPPLPNINPRFVYVARITPGGVTDTDGRLKVNDILLSVNGFGLVGLPHLKAVTVFEQAGPYLDLEVQRPIPTLSVEPTQPPIKSCVSPQISATTGLLNNASQRFQGHGSSGSQSAAIRSRITALSRSHCMILPATSASPSPSPSRGTTESSGAQPTTISPLSSLFTSCQYPANPSGVPKKSTVSDETLGVGKVTLNREEKEGDDDTVWLYDPEQTTSGRSLTQNTTHNDIVKRESHADTVTSVLNTAVDDSVSSRSSLAEPKKRLHHAKKHSAPATPSAEEWELLTRPQPDPIPGPIIVEVPLVRGTSNGFGFSIAGGVGSEFLEGDSGIFITQVIFMISVQNCTRLPILSALIAIFTY</sequence>
<dbReference type="GO" id="GO:0045197">
    <property type="term" value="P:establishment or maintenance of epithelial cell apical/basal polarity"/>
    <property type="evidence" value="ECO:0007669"/>
    <property type="project" value="TreeGrafter"/>
</dbReference>
<dbReference type="GO" id="GO:0016323">
    <property type="term" value="C:basolateral plasma membrane"/>
    <property type="evidence" value="ECO:0007669"/>
    <property type="project" value="TreeGrafter"/>
</dbReference>
<dbReference type="PANTHER" id="PTHR23119">
    <property type="entry name" value="DISCS LARGE"/>
    <property type="match status" value="1"/>
</dbReference>
<evidence type="ECO:0000256" key="1">
    <source>
        <dbReference type="ARBA" id="ARBA00004370"/>
    </source>
</evidence>
<dbReference type="Pfam" id="PF00595">
    <property type="entry name" value="PDZ"/>
    <property type="match status" value="1"/>
</dbReference>
<dbReference type="PANTHER" id="PTHR23119:SF51">
    <property type="entry name" value="DISKS LARGE 1 TUMOR SUPPRESSOR PROTEIN"/>
    <property type="match status" value="1"/>
</dbReference>
<feature type="region of interest" description="Disordered" evidence="3">
    <location>
        <begin position="304"/>
        <end position="331"/>
    </location>
</feature>
<feature type="region of interest" description="Disordered" evidence="3">
    <location>
        <begin position="422"/>
        <end position="453"/>
    </location>
</feature>
<proteinExistence type="predicted"/>
<dbReference type="STRING" id="102285.A0A158QJ74"/>
<reference evidence="5" key="1">
    <citation type="submission" date="2016-04" db="UniProtKB">
        <authorList>
            <consortium name="WormBaseParasite"/>
        </authorList>
    </citation>
    <scope>IDENTIFICATION</scope>
</reference>
<dbReference type="GO" id="GO:0043113">
    <property type="term" value="P:receptor clustering"/>
    <property type="evidence" value="ECO:0007669"/>
    <property type="project" value="TreeGrafter"/>
</dbReference>
<dbReference type="GO" id="GO:0097120">
    <property type="term" value="P:receptor localization to synapse"/>
    <property type="evidence" value="ECO:0007669"/>
    <property type="project" value="TreeGrafter"/>
</dbReference>
<evidence type="ECO:0000259" key="4">
    <source>
        <dbReference type="PROSITE" id="PS50106"/>
    </source>
</evidence>
<dbReference type="SUPFAM" id="SSF50156">
    <property type="entry name" value="PDZ domain-like"/>
    <property type="match status" value="2"/>
</dbReference>
<dbReference type="SMART" id="SM00228">
    <property type="entry name" value="PDZ"/>
    <property type="match status" value="1"/>
</dbReference>
<protein>
    <submittedName>
        <fullName evidence="5">PDZ domain-containing protein</fullName>
    </submittedName>
</protein>
<dbReference type="InterPro" id="IPR036034">
    <property type="entry name" value="PDZ_sf"/>
</dbReference>
<feature type="region of interest" description="Disordered" evidence="3">
    <location>
        <begin position="39"/>
        <end position="142"/>
    </location>
</feature>
<feature type="compositionally biased region" description="Basic residues" evidence="3">
    <location>
        <begin position="87"/>
        <end position="99"/>
    </location>
</feature>
<dbReference type="GO" id="GO:0098609">
    <property type="term" value="P:cell-cell adhesion"/>
    <property type="evidence" value="ECO:0007669"/>
    <property type="project" value="TreeGrafter"/>
</dbReference>
<evidence type="ECO:0000256" key="3">
    <source>
        <dbReference type="SAM" id="MobiDB-lite"/>
    </source>
</evidence>
<feature type="compositionally biased region" description="Basic residues" evidence="3">
    <location>
        <begin position="434"/>
        <end position="443"/>
    </location>
</feature>
<dbReference type="GO" id="GO:0030054">
    <property type="term" value="C:cell junction"/>
    <property type="evidence" value="ECO:0007669"/>
    <property type="project" value="TreeGrafter"/>
</dbReference>
<feature type="domain" description="PDZ" evidence="4">
    <location>
        <begin position="151"/>
        <end position="241"/>
    </location>
</feature>
<accession>A0A158QJ74</accession>
<feature type="compositionally biased region" description="Polar residues" evidence="3">
    <location>
        <begin position="39"/>
        <end position="59"/>
    </location>
</feature>
<dbReference type="AlphaFoldDB" id="A0A158QJ74"/>
<evidence type="ECO:0000256" key="2">
    <source>
        <dbReference type="ARBA" id="ARBA00023136"/>
    </source>
</evidence>
<feature type="compositionally biased region" description="Polar residues" evidence="3">
    <location>
        <begin position="100"/>
        <end position="113"/>
    </location>
</feature>
<feature type="compositionally biased region" description="Low complexity" evidence="3">
    <location>
        <begin position="124"/>
        <end position="138"/>
    </location>
</feature>
<dbReference type="GO" id="GO:0019901">
    <property type="term" value="F:protein kinase binding"/>
    <property type="evidence" value="ECO:0007669"/>
    <property type="project" value="TreeGrafter"/>
</dbReference>
<feature type="compositionally biased region" description="Low complexity" evidence="3">
    <location>
        <begin position="304"/>
        <end position="323"/>
    </location>
</feature>
<keyword evidence="2" id="KW-0472">Membrane</keyword>
<evidence type="ECO:0000313" key="5">
    <source>
        <dbReference type="WBParaSite" id="HNAJ_0001112801-mRNA-1"/>
    </source>
</evidence>
<dbReference type="InterPro" id="IPR050614">
    <property type="entry name" value="Synaptic_Scaffolding_LAP-MAGUK"/>
</dbReference>
<dbReference type="PROSITE" id="PS50106">
    <property type="entry name" value="PDZ"/>
    <property type="match status" value="1"/>
</dbReference>
<dbReference type="Gene3D" id="2.30.42.10">
    <property type="match status" value="2"/>
</dbReference>
<dbReference type="InterPro" id="IPR001478">
    <property type="entry name" value="PDZ"/>
</dbReference>
<organism evidence="5">
    <name type="scientific">Rodentolepis nana</name>
    <name type="common">Dwarf tapeworm</name>
    <name type="synonym">Hymenolepis nana</name>
    <dbReference type="NCBI Taxonomy" id="102285"/>
    <lineage>
        <taxon>Eukaryota</taxon>
        <taxon>Metazoa</taxon>
        <taxon>Spiralia</taxon>
        <taxon>Lophotrochozoa</taxon>
        <taxon>Platyhelminthes</taxon>
        <taxon>Cestoda</taxon>
        <taxon>Eucestoda</taxon>
        <taxon>Cyclophyllidea</taxon>
        <taxon>Hymenolepididae</taxon>
        <taxon>Rodentolepis</taxon>
    </lineage>
</organism>